<feature type="region of interest" description="Disordered" evidence="1">
    <location>
        <begin position="81"/>
        <end position="117"/>
    </location>
</feature>
<dbReference type="Pfam" id="PF02541">
    <property type="entry name" value="Ppx-GppA"/>
    <property type="match status" value="1"/>
</dbReference>
<reference evidence="3" key="1">
    <citation type="journal article" date="2014" name="Int. J. Syst. Evol. Microbiol.">
        <title>Complete genome of a new Firmicutes species belonging to the dominant human colonic microbiota ('Ruminococcus bicirculans') reveals two chromosomes and a selective capacity to utilize plant glucans.</title>
        <authorList>
            <consortium name="NISC Comparative Sequencing Program"/>
            <person name="Wegmann U."/>
            <person name="Louis P."/>
            <person name="Goesmann A."/>
            <person name="Henrissat B."/>
            <person name="Duncan S.H."/>
            <person name="Flint H.J."/>
        </authorList>
    </citation>
    <scope>NUCLEOTIDE SEQUENCE</scope>
    <source>
        <strain evidence="3">NBRC 110608</strain>
    </source>
</reference>
<feature type="compositionally biased region" description="Polar residues" evidence="1">
    <location>
        <begin position="81"/>
        <end position="91"/>
    </location>
</feature>
<dbReference type="PANTHER" id="PTHR30005:SF13">
    <property type="entry name" value="EXOPOLYPHOSPHATASE 2"/>
    <property type="match status" value="1"/>
</dbReference>
<name>A0ABM8HE03_9MICO</name>
<dbReference type="InterPro" id="IPR050273">
    <property type="entry name" value="GppA/Ppx_hydrolase"/>
</dbReference>
<dbReference type="Gene3D" id="3.30.420.40">
    <property type="match status" value="1"/>
</dbReference>
<evidence type="ECO:0000313" key="3">
    <source>
        <dbReference type="EMBL" id="BDZ59212.1"/>
    </source>
</evidence>
<dbReference type="EMBL" id="AP027735">
    <property type="protein sequence ID" value="BDZ59212.1"/>
    <property type="molecule type" value="Genomic_DNA"/>
</dbReference>
<protein>
    <recommendedName>
        <fullName evidence="2">Ppx/GppA phosphatase N-terminal domain-containing protein</fullName>
    </recommendedName>
</protein>
<feature type="domain" description="Ppx/GppA phosphatase N-terminal" evidence="2">
    <location>
        <begin position="17"/>
        <end position="90"/>
    </location>
</feature>
<dbReference type="SUPFAM" id="SSF53067">
    <property type="entry name" value="Actin-like ATPase domain"/>
    <property type="match status" value="1"/>
</dbReference>
<evidence type="ECO:0000259" key="2">
    <source>
        <dbReference type="Pfam" id="PF02541"/>
    </source>
</evidence>
<organism evidence="3">
    <name type="scientific">Barrientosiimonas endolithica</name>
    <dbReference type="NCBI Taxonomy" id="1535208"/>
    <lineage>
        <taxon>Bacteria</taxon>
        <taxon>Bacillati</taxon>
        <taxon>Actinomycetota</taxon>
        <taxon>Actinomycetes</taxon>
        <taxon>Micrococcales</taxon>
        <taxon>Dermacoccaceae</taxon>
        <taxon>Barrientosiimonas</taxon>
    </lineage>
</organism>
<reference evidence="3" key="2">
    <citation type="submission" date="2023-02" db="EMBL/GenBank/DDBJ databases">
        <authorList>
            <person name="Sun Q."/>
            <person name="Mori K."/>
        </authorList>
    </citation>
    <scope>NUCLEOTIDE SEQUENCE</scope>
    <source>
        <strain evidence="3">NBRC 110608</strain>
    </source>
</reference>
<accession>A0ABM8HE03</accession>
<gene>
    <name evidence="3" type="ORF">GCM10025872_28690</name>
</gene>
<dbReference type="InterPro" id="IPR003695">
    <property type="entry name" value="Ppx_GppA_N"/>
</dbReference>
<dbReference type="InterPro" id="IPR043129">
    <property type="entry name" value="ATPase_NBD"/>
</dbReference>
<dbReference type="PANTHER" id="PTHR30005">
    <property type="entry name" value="EXOPOLYPHOSPHATASE"/>
    <property type="match status" value="1"/>
</dbReference>
<proteinExistence type="predicted"/>
<evidence type="ECO:0000256" key="1">
    <source>
        <dbReference type="SAM" id="MobiDB-lite"/>
    </source>
</evidence>
<sequence>MTRVAAIDCGTNSIRLLIADHDGDRLQEVLRRTEIVRLGQGVDVSGRIAPEAMERTLARSREYAGLAREHGVTAARFVATSASRDASNAGSSCRAWWPPSATWTSRPRWSAATRRPR</sequence>